<dbReference type="GO" id="GO:0030182">
    <property type="term" value="P:neuron differentiation"/>
    <property type="evidence" value="ECO:0007669"/>
    <property type="project" value="TreeGrafter"/>
</dbReference>
<dbReference type="InterPro" id="IPR050877">
    <property type="entry name" value="EMX-VAX-Noto_Homeobox_TFs"/>
</dbReference>
<dbReference type="Pfam" id="PF00046">
    <property type="entry name" value="Homeodomain"/>
    <property type="match status" value="1"/>
</dbReference>
<evidence type="ECO:0000256" key="2">
    <source>
        <dbReference type="ARBA" id="ARBA00023125"/>
    </source>
</evidence>
<proteinExistence type="predicted"/>
<dbReference type="SMART" id="SM00389">
    <property type="entry name" value="HOX"/>
    <property type="match status" value="1"/>
</dbReference>
<gene>
    <name evidence="10" type="primary">LOC100899726</name>
</gene>
<evidence type="ECO:0000256" key="7">
    <source>
        <dbReference type="SAM" id="MobiDB-lite"/>
    </source>
</evidence>
<evidence type="ECO:0000313" key="9">
    <source>
        <dbReference type="Proteomes" id="UP000694867"/>
    </source>
</evidence>
<dbReference type="Gene3D" id="1.10.10.60">
    <property type="entry name" value="Homeodomain-like"/>
    <property type="match status" value="1"/>
</dbReference>
<dbReference type="PROSITE" id="PS00027">
    <property type="entry name" value="HOMEOBOX_1"/>
    <property type="match status" value="1"/>
</dbReference>
<evidence type="ECO:0000256" key="5">
    <source>
        <dbReference type="PROSITE-ProRule" id="PRU00108"/>
    </source>
</evidence>
<dbReference type="KEGG" id="goe:100899726"/>
<dbReference type="GeneID" id="100899726"/>
<dbReference type="GO" id="GO:0005634">
    <property type="term" value="C:nucleus"/>
    <property type="evidence" value="ECO:0007669"/>
    <property type="project" value="UniProtKB-SubCell"/>
</dbReference>
<feature type="DNA-binding region" description="Homeobox" evidence="5">
    <location>
        <begin position="118"/>
        <end position="177"/>
    </location>
</feature>
<dbReference type="PROSITE" id="PS50071">
    <property type="entry name" value="HOMEOBOX_2"/>
    <property type="match status" value="1"/>
</dbReference>
<dbReference type="AlphaFoldDB" id="A0AAJ6W0J1"/>
<dbReference type="SUPFAM" id="SSF46689">
    <property type="entry name" value="Homeodomain-like"/>
    <property type="match status" value="1"/>
</dbReference>
<keyword evidence="4 5" id="KW-0539">Nucleus</keyword>
<dbReference type="Proteomes" id="UP000694867">
    <property type="component" value="Unplaced"/>
</dbReference>
<feature type="compositionally biased region" description="Basic and acidic residues" evidence="7">
    <location>
        <begin position="200"/>
        <end position="217"/>
    </location>
</feature>
<evidence type="ECO:0000256" key="6">
    <source>
        <dbReference type="RuleBase" id="RU000682"/>
    </source>
</evidence>
<feature type="domain" description="Homeobox" evidence="8">
    <location>
        <begin position="116"/>
        <end position="176"/>
    </location>
</feature>
<evidence type="ECO:0000256" key="4">
    <source>
        <dbReference type="ARBA" id="ARBA00023242"/>
    </source>
</evidence>
<organism evidence="9 10">
    <name type="scientific">Galendromus occidentalis</name>
    <name type="common">western predatory mite</name>
    <dbReference type="NCBI Taxonomy" id="34638"/>
    <lineage>
        <taxon>Eukaryota</taxon>
        <taxon>Metazoa</taxon>
        <taxon>Ecdysozoa</taxon>
        <taxon>Arthropoda</taxon>
        <taxon>Chelicerata</taxon>
        <taxon>Arachnida</taxon>
        <taxon>Acari</taxon>
        <taxon>Parasitiformes</taxon>
        <taxon>Mesostigmata</taxon>
        <taxon>Gamasina</taxon>
        <taxon>Phytoseioidea</taxon>
        <taxon>Phytoseiidae</taxon>
        <taxon>Typhlodrominae</taxon>
        <taxon>Galendromus</taxon>
    </lineage>
</organism>
<name>A0AAJ6W0J1_9ACAR</name>
<dbReference type="InterPro" id="IPR009057">
    <property type="entry name" value="Homeodomain-like_sf"/>
</dbReference>
<evidence type="ECO:0000259" key="8">
    <source>
        <dbReference type="PROSITE" id="PS50071"/>
    </source>
</evidence>
<keyword evidence="2 5" id="KW-0238">DNA-binding</keyword>
<evidence type="ECO:0000256" key="1">
    <source>
        <dbReference type="ARBA" id="ARBA00004123"/>
    </source>
</evidence>
<evidence type="ECO:0000256" key="3">
    <source>
        <dbReference type="ARBA" id="ARBA00023155"/>
    </source>
</evidence>
<dbReference type="GO" id="GO:0000978">
    <property type="term" value="F:RNA polymerase II cis-regulatory region sequence-specific DNA binding"/>
    <property type="evidence" value="ECO:0007669"/>
    <property type="project" value="TreeGrafter"/>
</dbReference>
<dbReference type="InterPro" id="IPR000047">
    <property type="entry name" value="HTH_motif"/>
</dbReference>
<dbReference type="PRINTS" id="PR00031">
    <property type="entry name" value="HTHREPRESSR"/>
</dbReference>
<dbReference type="InterPro" id="IPR017970">
    <property type="entry name" value="Homeobox_CS"/>
</dbReference>
<keyword evidence="3 5" id="KW-0371">Homeobox</keyword>
<comment type="subcellular location">
    <subcellularLocation>
        <location evidence="1 5 6">Nucleus</location>
    </subcellularLocation>
</comment>
<keyword evidence="9" id="KW-1185">Reference proteome</keyword>
<dbReference type="GO" id="GO:0007417">
    <property type="term" value="P:central nervous system development"/>
    <property type="evidence" value="ECO:0007669"/>
    <property type="project" value="TreeGrafter"/>
</dbReference>
<dbReference type="CDD" id="cd00086">
    <property type="entry name" value="homeodomain"/>
    <property type="match status" value="1"/>
</dbReference>
<sequence length="217" mass="24327">MLYSNLISAASVFQLNLPNVEPLTPRSPYGTDRVFHFSPSSPSCSSGGIPSPRVRSPCPARKTSFTIEAILGLSPHYNEKPVNRQTLPTPTICKDSITPPPQGNPLKRKASDIGGTKAKRNRTIFTPDQLDKLEAVFVRQPYMVGPDREALAHSLGLTQSQVKVWFQNRRIKLRKTERENNHRVLGMRKNSDSEDLAEMSDERGSDCREKEFDYSDA</sequence>
<evidence type="ECO:0000313" key="10">
    <source>
        <dbReference type="RefSeq" id="XP_003748393.1"/>
    </source>
</evidence>
<dbReference type="InterPro" id="IPR001356">
    <property type="entry name" value="HD"/>
</dbReference>
<protein>
    <submittedName>
        <fullName evidence="10">Homeobox protein notochord</fullName>
    </submittedName>
</protein>
<dbReference type="PANTHER" id="PTHR24339">
    <property type="entry name" value="HOMEOBOX PROTEIN EMX-RELATED"/>
    <property type="match status" value="1"/>
</dbReference>
<feature type="region of interest" description="Disordered" evidence="7">
    <location>
        <begin position="81"/>
        <end position="116"/>
    </location>
</feature>
<accession>A0AAJ6W0J1</accession>
<reference evidence="10" key="1">
    <citation type="submission" date="2025-08" db="UniProtKB">
        <authorList>
            <consortium name="RefSeq"/>
        </authorList>
    </citation>
    <scope>IDENTIFICATION</scope>
</reference>
<dbReference type="PANTHER" id="PTHR24339:SF67">
    <property type="entry name" value="GNOT1 HOMEODOMAIN PROTEIN-RELATED"/>
    <property type="match status" value="1"/>
</dbReference>
<feature type="region of interest" description="Disordered" evidence="7">
    <location>
        <begin position="182"/>
        <end position="217"/>
    </location>
</feature>
<dbReference type="RefSeq" id="XP_003748393.1">
    <property type="nucleotide sequence ID" value="XM_003748345.2"/>
</dbReference>
<dbReference type="GO" id="GO:0000981">
    <property type="term" value="F:DNA-binding transcription factor activity, RNA polymerase II-specific"/>
    <property type="evidence" value="ECO:0007669"/>
    <property type="project" value="InterPro"/>
</dbReference>